<reference evidence="4" key="1">
    <citation type="submission" date="2017-02" db="EMBL/GenBank/DDBJ databases">
        <authorList>
            <person name="Varghese N."/>
            <person name="Submissions S."/>
        </authorList>
    </citation>
    <scope>NUCLEOTIDE SEQUENCE [LARGE SCALE GENOMIC DNA]</scope>
    <source>
        <strain evidence="4">ATCC BAA-73</strain>
    </source>
</reference>
<dbReference type="InterPro" id="IPR043519">
    <property type="entry name" value="NT_sf"/>
</dbReference>
<dbReference type="GO" id="GO:0090071">
    <property type="term" value="P:negative regulation of ribosome biogenesis"/>
    <property type="evidence" value="ECO:0007669"/>
    <property type="project" value="UniProtKB-UniRule"/>
</dbReference>
<dbReference type="PANTHER" id="PTHR21043:SF0">
    <property type="entry name" value="MITOCHONDRIAL ASSEMBLY OF RIBOSOMAL LARGE SUBUNIT PROTEIN 1"/>
    <property type="match status" value="1"/>
</dbReference>
<dbReference type="Proteomes" id="UP000190625">
    <property type="component" value="Unassembled WGS sequence"/>
</dbReference>
<dbReference type="NCBIfam" id="TIGR00090">
    <property type="entry name" value="rsfS_iojap_ybeB"/>
    <property type="match status" value="1"/>
</dbReference>
<dbReference type="SUPFAM" id="SSF81301">
    <property type="entry name" value="Nucleotidyltransferase"/>
    <property type="match status" value="1"/>
</dbReference>
<dbReference type="Gene3D" id="3.30.460.10">
    <property type="entry name" value="Beta Polymerase, domain 2"/>
    <property type="match status" value="1"/>
</dbReference>
<dbReference type="HAMAP" id="MF_01477">
    <property type="entry name" value="Iojap_RsfS"/>
    <property type="match status" value="1"/>
</dbReference>
<comment type="subunit">
    <text evidence="2">Interacts with ribosomal protein uL14 (rplN).</text>
</comment>
<protein>
    <recommendedName>
        <fullName evidence="2">Ribosomal silencing factor RsfS</fullName>
    </recommendedName>
</protein>
<organism evidence="3 4">
    <name type="scientific">Selenihalanaerobacter shriftii</name>
    <dbReference type="NCBI Taxonomy" id="142842"/>
    <lineage>
        <taxon>Bacteria</taxon>
        <taxon>Bacillati</taxon>
        <taxon>Bacillota</taxon>
        <taxon>Clostridia</taxon>
        <taxon>Halanaerobiales</taxon>
        <taxon>Halobacteroidaceae</taxon>
        <taxon>Selenihalanaerobacter</taxon>
    </lineage>
</organism>
<evidence type="ECO:0000256" key="2">
    <source>
        <dbReference type="HAMAP-Rule" id="MF_01477"/>
    </source>
</evidence>
<gene>
    <name evidence="2" type="primary">rsfS</name>
    <name evidence="3" type="ORF">SAMN02745118_02267</name>
</gene>
<dbReference type="AlphaFoldDB" id="A0A1T4PPA3"/>
<evidence type="ECO:0000313" key="4">
    <source>
        <dbReference type="Proteomes" id="UP000190625"/>
    </source>
</evidence>
<dbReference type="GO" id="GO:0042256">
    <property type="term" value="P:cytosolic ribosome assembly"/>
    <property type="evidence" value="ECO:0007669"/>
    <property type="project" value="UniProtKB-UniRule"/>
</dbReference>
<dbReference type="RefSeq" id="WP_078810708.1">
    <property type="nucleotide sequence ID" value="NZ_FUWM01000020.1"/>
</dbReference>
<dbReference type="GO" id="GO:0005737">
    <property type="term" value="C:cytoplasm"/>
    <property type="evidence" value="ECO:0007669"/>
    <property type="project" value="UniProtKB-SubCell"/>
</dbReference>
<dbReference type="GO" id="GO:0043023">
    <property type="term" value="F:ribosomal large subunit binding"/>
    <property type="evidence" value="ECO:0007669"/>
    <property type="project" value="TreeGrafter"/>
</dbReference>
<dbReference type="PANTHER" id="PTHR21043">
    <property type="entry name" value="IOJAP SUPERFAMILY ORTHOLOG"/>
    <property type="match status" value="1"/>
</dbReference>
<sequence length="117" mass="13500">MEINGEELARLITKAADDKKALDINILDLRGISILADYFVICSGKTEIQVKAIARAITGEVEEELDIELKRKEGMDQAKWVLLDYADVIVHIFQQEEREFYELERLWGDAKEVTWES</sequence>
<accession>A0A1T4PPA3</accession>
<dbReference type="GO" id="GO:0017148">
    <property type="term" value="P:negative regulation of translation"/>
    <property type="evidence" value="ECO:0007669"/>
    <property type="project" value="UniProtKB-UniRule"/>
</dbReference>
<name>A0A1T4PPA3_9FIRM</name>
<evidence type="ECO:0000313" key="3">
    <source>
        <dbReference type="EMBL" id="SJZ93400.1"/>
    </source>
</evidence>
<comment type="subcellular location">
    <subcellularLocation>
        <location evidence="2">Cytoplasm</location>
    </subcellularLocation>
</comment>
<comment type="function">
    <text evidence="2">Functions as a ribosomal silencing factor. Interacts with ribosomal protein uL14 (rplN), blocking formation of intersubunit bridge B8. Prevents association of the 30S and 50S ribosomal subunits and the formation of functional ribosomes, thus repressing translation.</text>
</comment>
<evidence type="ECO:0000256" key="1">
    <source>
        <dbReference type="ARBA" id="ARBA00010574"/>
    </source>
</evidence>
<dbReference type="EMBL" id="FUWM01000020">
    <property type="protein sequence ID" value="SJZ93400.1"/>
    <property type="molecule type" value="Genomic_DNA"/>
</dbReference>
<dbReference type="STRING" id="142842.SAMN02745118_02267"/>
<dbReference type="Pfam" id="PF02410">
    <property type="entry name" value="RsfS"/>
    <property type="match status" value="1"/>
</dbReference>
<dbReference type="OrthoDB" id="9793681at2"/>
<comment type="similarity">
    <text evidence="1 2">Belongs to the Iojap/RsfS family.</text>
</comment>
<keyword evidence="2" id="KW-0963">Cytoplasm</keyword>
<keyword evidence="4" id="KW-1185">Reference proteome</keyword>
<keyword evidence="2" id="KW-0678">Repressor</keyword>
<dbReference type="InterPro" id="IPR004394">
    <property type="entry name" value="Iojap/RsfS/C7orf30"/>
</dbReference>
<keyword evidence="2" id="KW-0810">Translation regulation</keyword>
<proteinExistence type="inferred from homology"/>